<dbReference type="Proteomes" id="UP000799118">
    <property type="component" value="Unassembled WGS sequence"/>
</dbReference>
<organism evidence="1 2">
    <name type="scientific">Gymnopus androsaceus JB14</name>
    <dbReference type="NCBI Taxonomy" id="1447944"/>
    <lineage>
        <taxon>Eukaryota</taxon>
        <taxon>Fungi</taxon>
        <taxon>Dikarya</taxon>
        <taxon>Basidiomycota</taxon>
        <taxon>Agaricomycotina</taxon>
        <taxon>Agaricomycetes</taxon>
        <taxon>Agaricomycetidae</taxon>
        <taxon>Agaricales</taxon>
        <taxon>Marasmiineae</taxon>
        <taxon>Omphalotaceae</taxon>
        <taxon>Gymnopus</taxon>
    </lineage>
</organism>
<evidence type="ECO:0000313" key="1">
    <source>
        <dbReference type="EMBL" id="KAE9389261.1"/>
    </source>
</evidence>
<protein>
    <submittedName>
        <fullName evidence="1">Uncharacterized protein</fullName>
    </submittedName>
</protein>
<accession>A0A6A4GU11</accession>
<name>A0A6A4GU11_9AGAR</name>
<dbReference type="EMBL" id="ML769704">
    <property type="protein sequence ID" value="KAE9389261.1"/>
    <property type="molecule type" value="Genomic_DNA"/>
</dbReference>
<keyword evidence="2" id="KW-1185">Reference proteome</keyword>
<proteinExistence type="predicted"/>
<gene>
    <name evidence="1" type="ORF">BT96DRAFT_1003407</name>
</gene>
<reference evidence="1" key="1">
    <citation type="journal article" date="2019" name="Environ. Microbiol.">
        <title>Fungal ecological strategies reflected in gene transcription - a case study of two litter decomposers.</title>
        <authorList>
            <person name="Barbi F."/>
            <person name="Kohler A."/>
            <person name="Barry K."/>
            <person name="Baskaran P."/>
            <person name="Daum C."/>
            <person name="Fauchery L."/>
            <person name="Ihrmark K."/>
            <person name="Kuo A."/>
            <person name="LaButti K."/>
            <person name="Lipzen A."/>
            <person name="Morin E."/>
            <person name="Grigoriev I.V."/>
            <person name="Henrissat B."/>
            <person name="Lindahl B."/>
            <person name="Martin F."/>
        </authorList>
    </citation>
    <scope>NUCLEOTIDE SEQUENCE</scope>
    <source>
        <strain evidence="1">JB14</strain>
    </source>
</reference>
<dbReference type="AlphaFoldDB" id="A0A6A4GU11"/>
<sequence length="97" mass="10208">MALNSGGPIGASGTWLTRLSWLKQNSPRMSHNENLQKQLMGEIEEDLLTPEGPAAVENKTEVQNIAAPKPSSPHTALLLPGLRGISAKTAAGIARAV</sequence>
<evidence type="ECO:0000313" key="2">
    <source>
        <dbReference type="Proteomes" id="UP000799118"/>
    </source>
</evidence>